<dbReference type="InterPro" id="IPR032675">
    <property type="entry name" value="LRR_dom_sf"/>
</dbReference>
<comment type="caution">
    <text evidence="5">The sequence shown here is derived from an EMBL/GenBank/DDBJ whole genome shotgun (WGS) entry which is preliminary data.</text>
</comment>
<gene>
    <name evidence="5" type="ORF">chiPu_0003204</name>
</gene>
<dbReference type="PANTHER" id="PTHR46652">
    <property type="entry name" value="LEUCINE-RICH REPEAT AND IQ DOMAIN-CONTAINING PROTEIN 1-RELATED"/>
    <property type="match status" value="1"/>
</dbReference>
<feature type="domain" description="U2A'/phosphoprotein 32 family A C-terminal" evidence="4">
    <location>
        <begin position="191"/>
        <end position="209"/>
    </location>
</feature>
<dbReference type="Proteomes" id="UP000287033">
    <property type="component" value="Unassembled WGS sequence"/>
</dbReference>
<dbReference type="Gene3D" id="3.80.10.10">
    <property type="entry name" value="Ribonuclease Inhibitor"/>
    <property type="match status" value="5"/>
</dbReference>
<evidence type="ECO:0000313" key="6">
    <source>
        <dbReference type="Proteomes" id="UP000287033"/>
    </source>
</evidence>
<dbReference type="EMBL" id="BEZZ01000067">
    <property type="protein sequence ID" value="GCC24802.1"/>
    <property type="molecule type" value="Genomic_DNA"/>
</dbReference>
<dbReference type="SMART" id="SM00364">
    <property type="entry name" value="LRR_BAC"/>
    <property type="match status" value="5"/>
</dbReference>
<organism evidence="5 6">
    <name type="scientific">Chiloscyllium punctatum</name>
    <name type="common">Brownbanded bambooshark</name>
    <name type="synonym">Hemiscyllium punctatum</name>
    <dbReference type="NCBI Taxonomy" id="137246"/>
    <lineage>
        <taxon>Eukaryota</taxon>
        <taxon>Metazoa</taxon>
        <taxon>Chordata</taxon>
        <taxon>Craniata</taxon>
        <taxon>Vertebrata</taxon>
        <taxon>Chondrichthyes</taxon>
        <taxon>Elasmobranchii</taxon>
        <taxon>Galeomorphii</taxon>
        <taxon>Galeoidea</taxon>
        <taxon>Orectolobiformes</taxon>
        <taxon>Hemiscylliidae</taxon>
        <taxon>Chiloscyllium</taxon>
    </lineage>
</organism>
<dbReference type="Pfam" id="PF14580">
    <property type="entry name" value="LRR_9"/>
    <property type="match status" value="2"/>
</dbReference>
<protein>
    <recommendedName>
        <fullName evidence="4">U2A'/phosphoprotein 32 family A C-terminal domain-containing protein</fullName>
    </recommendedName>
</protein>
<feature type="domain" description="U2A'/phosphoprotein 32 family A C-terminal" evidence="4">
    <location>
        <begin position="1041"/>
        <end position="1059"/>
    </location>
</feature>
<accession>A0A401S351</accession>
<dbReference type="SUPFAM" id="SSF52058">
    <property type="entry name" value="L domain-like"/>
    <property type="match status" value="2"/>
</dbReference>
<evidence type="ECO:0000259" key="4">
    <source>
        <dbReference type="SMART" id="SM00446"/>
    </source>
</evidence>
<evidence type="ECO:0000256" key="2">
    <source>
        <dbReference type="ARBA" id="ARBA00022737"/>
    </source>
</evidence>
<dbReference type="SMART" id="SM00365">
    <property type="entry name" value="LRR_SD22"/>
    <property type="match status" value="13"/>
</dbReference>
<evidence type="ECO:0000256" key="1">
    <source>
        <dbReference type="ARBA" id="ARBA00022614"/>
    </source>
</evidence>
<evidence type="ECO:0000313" key="5">
    <source>
        <dbReference type="EMBL" id="GCC24802.1"/>
    </source>
</evidence>
<feature type="region of interest" description="Disordered" evidence="3">
    <location>
        <begin position="303"/>
        <end position="327"/>
    </location>
</feature>
<dbReference type="OrthoDB" id="1517790at2759"/>
<dbReference type="OMA" id="HTAGNVR"/>
<dbReference type="SMART" id="SM00446">
    <property type="entry name" value="LRRcap"/>
    <property type="match status" value="2"/>
</dbReference>
<dbReference type="InterPro" id="IPR003591">
    <property type="entry name" value="Leu-rich_rpt_typical-subtyp"/>
</dbReference>
<dbReference type="PROSITE" id="PS51450">
    <property type="entry name" value="LRR"/>
    <property type="match status" value="12"/>
</dbReference>
<dbReference type="InterPro" id="IPR003603">
    <property type="entry name" value="U2A'_phosphoprotein32A_C"/>
</dbReference>
<sequence>MSSRRNAESGKVVNLHVTYQMNSEMIQIQDETEEIFKELVHTYRQTGAHCWPPTSSETENISIISQLCLQDINRLNYCANLRRLYLYYNRITKIKNLENLKKLEILWLNNNKIKVIEGLNTLTHLKELNLAGNLIDVISNSLDFNVQLEWLNLSGNKICSFKELTNLARLSELQILSLKDPQYAPNPVTLLSNYMTHVVYHMPKLLRLDTYDVSNKQAKDFAESTVMKKTMYYRMRIKDIRRQQAEIVAKLQKQISSLQDVPKERINTIGFCIKTLESELTKLYLSKRPNSVKMFLNGLRNKDRNEEMHSNSNSLKDNTEGSSEEQKMCQKLDALKERLTFWNNRLDETEVRYQTELKPIVDFFNLSILFLLIELETVGNIRFEEGTPSDVWFTSCYDVILSRFCAWDFKKLGVTGLKINRIVRVHNRVLRLKYEDKIQSILNKEGSPFKSENYSKMLEYLFYIYDPKLSTEKNEILQILEGGFKKADVYRLQGRDEAVPLCNSMSLCEQPRIDYLQQQAKVQNTNVFDAIPFRYGQLIIAKVFLGHSVQAIDSEPVEQLKYPNANSVYRPRKVNTRCANDTGFSSSLKFHGSCDCSLRQYEWFVFDHELVVPEYFIDFEYITQNDGQSFYSAFSENKIHPRKQSKAEILIIQRAMAFDEEVLKMDPIVTQSHKIPNLEEMTLLSASGASILSQITILNLHGNGLRKLKGISRLSNLQKLVISFNELTQLNDLSNLSHLRFLDASHNQLITLDGFTGMENLNYLDLSWNQLTYIKKEIGVLHKHAFELLTLDLCHNPWKKPDLLRPLVIGQLKTLTYLNGSIVMEEETLAALQMIAESKITQVSLLAHSRTDEERPRCLSLLNCAQNLTQLSKKKPNPSVDQSTNWFSTITTLNLDGQNLSRLTNLDRLENLRWASFNNNIIHRFEGLDHCLQLEELSLEDNFISELEGISKLVKLTRLNLGNNQLKSLEGCGLDKLTHLHYLSLENNNICSLRCLQKIYTLIELYLGNNLIVNNCEIYHLKGMENLVILDLYGNPLVCKQEHYRLFVIYHLPSLRAFDGNVVEPAESENAKDVFGGRLTADMVTERLGHSNFSEILKLEMPESAIRSVDLGPSEKFGRLQRINLERNNLTSFSGLVYLPRVKVLYLNHNHIETILPRQKPQLHLTNRQILQQKVSSSGYGQSGLSRSNRYVITITFISLYIK</sequence>
<keyword evidence="6" id="KW-1185">Reference proteome</keyword>
<keyword evidence="2" id="KW-0677">Repeat</keyword>
<dbReference type="STRING" id="137246.A0A401S351"/>
<dbReference type="InterPro" id="IPR050836">
    <property type="entry name" value="SDS22/Internalin_LRR"/>
</dbReference>
<name>A0A401S351_CHIPU</name>
<keyword evidence="1" id="KW-0433">Leucine-rich repeat</keyword>
<dbReference type="InterPro" id="IPR001611">
    <property type="entry name" value="Leu-rich_rpt"/>
</dbReference>
<dbReference type="SMART" id="SM00369">
    <property type="entry name" value="LRR_TYP"/>
    <property type="match status" value="8"/>
</dbReference>
<evidence type="ECO:0000256" key="3">
    <source>
        <dbReference type="SAM" id="MobiDB-lite"/>
    </source>
</evidence>
<reference evidence="5 6" key="1">
    <citation type="journal article" date="2018" name="Nat. Ecol. Evol.">
        <title>Shark genomes provide insights into elasmobranch evolution and the origin of vertebrates.</title>
        <authorList>
            <person name="Hara Y"/>
            <person name="Yamaguchi K"/>
            <person name="Onimaru K"/>
            <person name="Kadota M"/>
            <person name="Koyanagi M"/>
            <person name="Keeley SD"/>
            <person name="Tatsumi K"/>
            <person name="Tanaka K"/>
            <person name="Motone F"/>
            <person name="Kageyama Y"/>
            <person name="Nozu R"/>
            <person name="Adachi N"/>
            <person name="Nishimura O"/>
            <person name="Nakagawa R"/>
            <person name="Tanegashima C"/>
            <person name="Kiyatake I"/>
            <person name="Matsumoto R"/>
            <person name="Murakumo K"/>
            <person name="Nishida K"/>
            <person name="Terakita A"/>
            <person name="Kuratani S"/>
            <person name="Sato K"/>
            <person name="Hyodo S Kuraku.S."/>
        </authorList>
    </citation>
    <scope>NUCLEOTIDE SEQUENCE [LARGE SCALE GENOMIC DNA]</scope>
</reference>
<dbReference type="AlphaFoldDB" id="A0A401S351"/>
<dbReference type="PANTHER" id="PTHR46652:SF3">
    <property type="entry name" value="LEUCINE-RICH REPEAT-CONTAINING PROTEIN 9"/>
    <property type="match status" value="1"/>
</dbReference>
<proteinExistence type="predicted"/>